<feature type="domain" description="Protein root UVB sensitive/RUS" evidence="3">
    <location>
        <begin position="115"/>
        <end position="350"/>
    </location>
</feature>
<evidence type="ECO:0008006" key="7">
    <source>
        <dbReference type="Google" id="ProtNLM"/>
    </source>
</evidence>
<dbReference type="Proteomes" id="UP001324115">
    <property type="component" value="Unassembled WGS sequence"/>
</dbReference>
<name>A0AAN7IQ29_QUERU</name>
<dbReference type="Pfam" id="PF04884">
    <property type="entry name" value="UVB_sens_prot"/>
    <property type="match status" value="1"/>
</dbReference>
<proteinExistence type="inferred from homology"/>
<dbReference type="PANTHER" id="PTHR12770:SF27">
    <property type="entry name" value="PROTEIN ROOT UVB SENSITIVE 5"/>
    <property type="match status" value="1"/>
</dbReference>
<organism evidence="5 6">
    <name type="scientific">Quercus rubra</name>
    <name type="common">Northern red oak</name>
    <name type="synonym">Quercus borealis</name>
    <dbReference type="NCBI Taxonomy" id="3512"/>
    <lineage>
        <taxon>Eukaryota</taxon>
        <taxon>Viridiplantae</taxon>
        <taxon>Streptophyta</taxon>
        <taxon>Embryophyta</taxon>
        <taxon>Tracheophyta</taxon>
        <taxon>Spermatophyta</taxon>
        <taxon>Magnoliopsida</taxon>
        <taxon>eudicotyledons</taxon>
        <taxon>Gunneridae</taxon>
        <taxon>Pentapetalae</taxon>
        <taxon>rosids</taxon>
        <taxon>fabids</taxon>
        <taxon>Fagales</taxon>
        <taxon>Fagaceae</taxon>
        <taxon>Quercus</taxon>
    </lineage>
</organism>
<evidence type="ECO:0000313" key="6">
    <source>
        <dbReference type="Proteomes" id="UP001324115"/>
    </source>
</evidence>
<reference evidence="5 6" key="1">
    <citation type="journal article" date="2023" name="G3 (Bethesda)">
        <title>A haplotype-resolved chromosome-scale genome for Quercus rubra L. provides insights into the genetics of adaptive traits for red oak species.</title>
        <authorList>
            <person name="Kapoor B."/>
            <person name="Jenkins J."/>
            <person name="Schmutz J."/>
            <person name="Zhebentyayeva T."/>
            <person name="Kuelheim C."/>
            <person name="Coggeshall M."/>
            <person name="Heim C."/>
            <person name="Lasky J.R."/>
            <person name="Leites L."/>
            <person name="Islam-Faridi N."/>
            <person name="Romero-Severson J."/>
            <person name="DeLeo V.L."/>
            <person name="Lucas S.M."/>
            <person name="Lazic D."/>
            <person name="Gailing O."/>
            <person name="Carlson J."/>
            <person name="Staton M."/>
        </authorList>
    </citation>
    <scope>NUCLEOTIDE SEQUENCE [LARGE SCALE GENOMIC DNA]</scope>
    <source>
        <strain evidence="5">Pseudo-F2</strain>
    </source>
</reference>
<dbReference type="AlphaFoldDB" id="A0AAN7IQ29"/>
<dbReference type="Pfam" id="PF24160">
    <property type="entry name" value="UVB_sens_C"/>
    <property type="match status" value="1"/>
</dbReference>
<comment type="similarity">
    <text evidence="1">Belongs to the RUS1 family.</text>
</comment>
<comment type="caution">
    <text evidence="5">The sequence shown here is derived from an EMBL/GenBank/DDBJ whole genome shotgun (WGS) entry which is preliminary data.</text>
</comment>
<feature type="domain" description="Root UVB sensitive protein C-terminal" evidence="4">
    <location>
        <begin position="360"/>
        <end position="489"/>
    </location>
</feature>
<dbReference type="InterPro" id="IPR055412">
    <property type="entry name" value="UVB_sens_C"/>
</dbReference>
<evidence type="ECO:0000259" key="4">
    <source>
        <dbReference type="Pfam" id="PF24160"/>
    </source>
</evidence>
<feature type="region of interest" description="Disordered" evidence="2">
    <location>
        <begin position="1"/>
        <end position="31"/>
    </location>
</feature>
<evidence type="ECO:0000313" key="5">
    <source>
        <dbReference type="EMBL" id="KAK4582462.1"/>
    </source>
</evidence>
<keyword evidence="6" id="KW-1185">Reference proteome</keyword>
<accession>A0AAN7IQ29</accession>
<protein>
    <recommendedName>
        <fullName evidence="7">Protein root UVB sensitive 5</fullName>
    </recommendedName>
</protein>
<evidence type="ECO:0000256" key="2">
    <source>
        <dbReference type="SAM" id="MobiDB-lite"/>
    </source>
</evidence>
<dbReference type="InterPro" id="IPR006968">
    <property type="entry name" value="RUS_fam"/>
</dbReference>
<dbReference type="InterPro" id="IPR054549">
    <property type="entry name" value="UVB_sens_RUS_dom"/>
</dbReference>
<dbReference type="EMBL" id="JAXUIC010000007">
    <property type="protein sequence ID" value="KAK4582462.1"/>
    <property type="molecule type" value="Genomic_DNA"/>
</dbReference>
<evidence type="ECO:0000256" key="1">
    <source>
        <dbReference type="ARBA" id="ARBA00007558"/>
    </source>
</evidence>
<sequence length="503" mass="56301">MSCTLRLSFPTHAFESSRKTKSNGRATPTPTQTPRHFHILCLASQPKLEEGEDADHVRGQGQPQVILVERYGNGTTKRYFLDEESRLQTFLEEDSLVTNGFQDLHASDTGLLWLPDTVKDFILPAGFPGSVSDDYFQYMLLQFPTNVTAWICHTLVTSSLLKAVGVGSFSGTTAAASAAAIRWVSKDGLGAVGRLLIGGWFGNLFDDDPKQWRMYADFIGSAGSIFDLSTALYPAYFLPLASLGNLAKAVARGLKDPSNRVIQNHFANSGNLGEVSAKEEVWEVAAQLLGLALGILILETPGLVKAYPVLVLTWMSMRLLHLWLRYQSLSVLQFDTINLKRARMLVKSHVLHATVPGCVACNREEKILSWQRFMKPQITFGVSLEEMVVGTKSISTVKALLKLYANEQYILFVNQQRGDFEVFVSFKVGATSMSVLRSVWQTYWLHENWDNSDNVFHQLAQSILQMEDRFEDFIEQLNRAGWDMHQINLRIPKDITIDDSGPV</sequence>
<gene>
    <name evidence="5" type="ORF">RGQ29_025591</name>
</gene>
<evidence type="ECO:0000259" key="3">
    <source>
        <dbReference type="Pfam" id="PF04884"/>
    </source>
</evidence>
<dbReference type="PANTHER" id="PTHR12770">
    <property type="entry name" value="RUS1 FAMILY PROTEIN C16ORF58"/>
    <property type="match status" value="1"/>
</dbReference>